<sequence>MGFLLLSGSAIALPTHAHAPSAPVPAGYSVTLTAYNAVPAQTDASPFETASGAYSNPAVVAARSRNLASELPFGTIIEIDGSNISSQGTCGYSVVAQRIGYRVIADTMNARYTDRIDILFDTQANYRTADHGMQNAAGVLGICNNATTRVVGYVNINRIPATQAELAALVRSGNSLALK</sequence>
<name>A0A2H0YXU8_9BACT</name>
<feature type="signal peptide" evidence="1">
    <location>
        <begin position="1"/>
        <end position="19"/>
    </location>
</feature>
<comment type="caution">
    <text evidence="2">The sequence shown here is derived from an EMBL/GenBank/DDBJ whole genome shotgun (WGS) entry which is preliminary data.</text>
</comment>
<organism evidence="2 3">
    <name type="scientific">Candidatus Kaiserbacteria bacterium CG08_land_8_20_14_0_20_50_21</name>
    <dbReference type="NCBI Taxonomy" id="1974604"/>
    <lineage>
        <taxon>Bacteria</taxon>
        <taxon>Candidatus Kaiseribacteriota</taxon>
    </lineage>
</organism>
<accession>A0A2H0YXU8</accession>
<keyword evidence="1" id="KW-0732">Signal</keyword>
<evidence type="ECO:0000256" key="1">
    <source>
        <dbReference type="SAM" id="SignalP"/>
    </source>
</evidence>
<proteinExistence type="predicted"/>
<protein>
    <submittedName>
        <fullName evidence="2">Uncharacterized protein</fullName>
    </submittedName>
</protein>
<reference evidence="3" key="1">
    <citation type="submission" date="2017-09" db="EMBL/GenBank/DDBJ databases">
        <title>Depth-based differentiation of microbial function through sediment-hosted aquifers and enrichment of novel symbionts in the deep terrestrial subsurface.</title>
        <authorList>
            <person name="Probst A.J."/>
            <person name="Ladd B."/>
            <person name="Jarett J.K."/>
            <person name="Geller-Mcgrath D.E."/>
            <person name="Sieber C.M.K."/>
            <person name="Emerson J.B."/>
            <person name="Anantharaman K."/>
            <person name="Thomas B.C."/>
            <person name="Malmstrom R."/>
            <person name="Stieglmeier M."/>
            <person name="Klingl A."/>
            <person name="Woyke T."/>
            <person name="Ryan C.M."/>
            <person name="Banfield J.F."/>
        </authorList>
    </citation>
    <scope>NUCLEOTIDE SEQUENCE [LARGE SCALE GENOMIC DNA]</scope>
</reference>
<dbReference type="AlphaFoldDB" id="A0A2H0YXU8"/>
<evidence type="ECO:0000313" key="3">
    <source>
        <dbReference type="Proteomes" id="UP000228687"/>
    </source>
</evidence>
<evidence type="ECO:0000313" key="2">
    <source>
        <dbReference type="EMBL" id="PIS43307.1"/>
    </source>
</evidence>
<dbReference type="EMBL" id="PEXT01000041">
    <property type="protein sequence ID" value="PIS43307.1"/>
    <property type="molecule type" value="Genomic_DNA"/>
</dbReference>
<dbReference type="Proteomes" id="UP000228687">
    <property type="component" value="Unassembled WGS sequence"/>
</dbReference>
<gene>
    <name evidence="2" type="ORF">COT23_01930</name>
</gene>
<feature type="chain" id="PRO_5013964138" evidence="1">
    <location>
        <begin position="20"/>
        <end position="179"/>
    </location>
</feature>
<dbReference type="CDD" id="cd22784">
    <property type="entry name" value="DPBB_MltA_YuiC-like"/>
    <property type="match status" value="1"/>
</dbReference>